<keyword evidence="1" id="KW-1133">Transmembrane helix</keyword>
<feature type="transmembrane region" description="Helical" evidence="1">
    <location>
        <begin position="7"/>
        <end position="27"/>
    </location>
</feature>
<dbReference type="SUPFAM" id="SSF81324">
    <property type="entry name" value="Voltage-gated potassium channels"/>
    <property type="match status" value="1"/>
</dbReference>
<evidence type="ECO:0000256" key="1">
    <source>
        <dbReference type="SAM" id="Phobius"/>
    </source>
</evidence>
<organism evidence="2">
    <name type="scientific">freshwater metagenome</name>
    <dbReference type="NCBI Taxonomy" id="449393"/>
    <lineage>
        <taxon>unclassified sequences</taxon>
        <taxon>metagenomes</taxon>
        <taxon>ecological metagenomes</taxon>
    </lineage>
</organism>
<gene>
    <name evidence="2" type="ORF">UFOPK1603_00453</name>
</gene>
<keyword evidence="1" id="KW-0812">Transmembrane</keyword>
<evidence type="ECO:0000313" key="2">
    <source>
        <dbReference type="EMBL" id="CAB4559517.1"/>
    </source>
</evidence>
<feature type="transmembrane region" description="Helical" evidence="1">
    <location>
        <begin position="128"/>
        <end position="153"/>
    </location>
</feature>
<dbReference type="AlphaFoldDB" id="A0A6J6D6T0"/>
<proteinExistence type="predicted"/>
<accession>A0A6J6D6T0</accession>
<protein>
    <submittedName>
        <fullName evidence="2">Unannotated protein</fullName>
    </submittedName>
</protein>
<dbReference type="EMBL" id="CAEZTG010000028">
    <property type="protein sequence ID" value="CAB4559517.1"/>
    <property type="molecule type" value="Genomic_DNA"/>
</dbReference>
<sequence length="375" mass="40537">MRTFAYIVGVVLTAGVTIAAIASMVVPRATRSGLAHIVTKSVLIVTRFPLRAMRTYKMQDRWLRMAAPISVLVQLAIYVFLIIVGMAFVIYGQTHLTWKQAAWQSASTVTTLGSVESVNGPSAITVSIGAFLGLVVIAVFMGYLVGLYSAYVARESLMARFSQIGGEPAWGPMVLARSAALSGQPASLLDCENWQTWMADVRLGQQASPVLAHFRSPDPLRHWVTTLLAILDATSLALGLGIAQDRAAAIRVLAEGTITLRVLNRKGVGQERLNWQFEKYVLDVLNGRSTPNPAASTKVSDEEWNAAVGVLVGMGAATRASLESSRSTFDALRALYASDACALASHLHAVRGPWSGERRFELPVLWPDELEEISA</sequence>
<reference evidence="2" key="1">
    <citation type="submission" date="2020-05" db="EMBL/GenBank/DDBJ databases">
        <authorList>
            <person name="Chiriac C."/>
            <person name="Salcher M."/>
            <person name="Ghai R."/>
            <person name="Kavagutti S V."/>
        </authorList>
    </citation>
    <scope>NUCLEOTIDE SEQUENCE</scope>
</reference>
<name>A0A6J6D6T0_9ZZZZ</name>
<feature type="transmembrane region" description="Helical" evidence="1">
    <location>
        <begin position="71"/>
        <end position="91"/>
    </location>
</feature>
<keyword evidence="1" id="KW-0472">Membrane</keyword>